<dbReference type="Proteomes" id="UP000010411">
    <property type="component" value="Unassembled WGS sequence"/>
</dbReference>
<evidence type="ECO:0000313" key="2">
    <source>
        <dbReference type="EMBL" id="EKX65223.1"/>
    </source>
</evidence>
<evidence type="ECO:0000256" key="1">
    <source>
        <dbReference type="SAM" id="MobiDB-lite"/>
    </source>
</evidence>
<dbReference type="AlphaFoldDB" id="L1KXZ6"/>
<gene>
    <name evidence="2" type="ORF">STRIP9103_06397</name>
</gene>
<feature type="compositionally biased region" description="Basic and acidic residues" evidence="1">
    <location>
        <begin position="105"/>
        <end position="119"/>
    </location>
</feature>
<organism evidence="2 3">
    <name type="scientific">Streptomyces ipomoeae 91-03</name>
    <dbReference type="NCBI Taxonomy" id="698759"/>
    <lineage>
        <taxon>Bacteria</taxon>
        <taxon>Bacillati</taxon>
        <taxon>Actinomycetota</taxon>
        <taxon>Actinomycetes</taxon>
        <taxon>Kitasatosporales</taxon>
        <taxon>Streptomycetaceae</taxon>
        <taxon>Streptomyces</taxon>
    </lineage>
</organism>
<evidence type="ECO:0000313" key="3">
    <source>
        <dbReference type="Proteomes" id="UP000010411"/>
    </source>
</evidence>
<accession>L1KXZ6</accession>
<dbReference type="PATRIC" id="fig|698759.3.peg.4147"/>
<name>L1KXZ6_9ACTN</name>
<sequence>MRVGLGGRGLRVLRQRRLGMLRRRRAALRALGRRTGRGRCVARACLCGKAAAGACAAAPGTQDRPAGIRGGGATRRALVGGGVLRHACRIHPSGTARPARSSSRSKPDTSSRRKADTRIRCPGNGIPAWSEAVPVPPTVPADPPDDSTVRPTGPLRLLPVWPSYPLITSCRPSVTYGQALCELRSLPL</sequence>
<protein>
    <submittedName>
        <fullName evidence="2">Uncharacterized protein</fullName>
    </submittedName>
</protein>
<feature type="region of interest" description="Disordered" evidence="1">
    <location>
        <begin position="89"/>
        <end position="150"/>
    </location>
</feature>
<dbReference type="EMBL" id="AEJC01000301">
    <property type="protein sequence ID" value="EKX65223.1"/>
    <property type="molecule type" value="Genomic_DNA"/>
</dbReference>
<keyword evidence="3" id="KW-1185">Reference proteome</keyword>
<comment type="caution">
    <text evidence="2">The sequence shown here is derived from an EMBL/GenBank/DDBJ whole genome shotgun (WGS) entry which is preliminary data.</text>
</comment>
<reference evidence="2 3" key="1">
    <citation type="submission" date="2012-11" db="EMBL/GenBank/DDBJ databases">
        <authorList>
            <person name="Huguet-Tapia J.C."/>
            <person name="Durkin A.S."/>
            <person name="Pettis G.S."/>
            <person name="Badger J.H."/>
        </authorList>
    </citation>
    <scope>NUCLEOTIDE SEQUENCE [LARGE SCALE GENOMIC DNA]</scope>
    <source>
        <strain evidence="2 3">91-03</strain>
    </source>
</reference>
<proteinExistence type="predicted"/>